<protein>
    <submittedName>
        <fullName evidence="1">Uncharacterized protein</fullName>
    </submittedName>
</protein>
<evidence type="ECO:0000313" key="2">
    <source>
        <dbReference type="Proteomes" id="UP001633002"/>
    </source>
</evidence>
<dbReference type="EMBL" id="JBJQOH010000004">
    <property type="protein sequence ID" value="KAL3687376.1"/>
    <property type="molecule type" value="Genomic_DNA"/>
</dbReference>
<accession>A0ABD3H987</accession>
<dbReference type="AlphaFoldDB" id="A0ABD3H987"/>
<name>A0ABD3H987_9MARC</name>
<keyword evidence="2" id="KW-1185">Reference proteome</keyword>
<proteinExistence type="predicted"/>
<gene>
    <name evidence="1" type="ORF">R1sor_013685</name>
</gene>
<sequence length="217" mass="24617">MYGACANIPMRIGNVEVTQHFFVQDCTPIPIILGQPYITAVRMETKVLNDGVLSSEESISGVFEENVCLFSVAGWCDIVQKKLEKDDDSLVIPLRSRELYEEVAAFLRYLPHPELECIGRSTECWYNFAHEAEVHAKYKSVLKKVKPVATPLPGDSQQQVELAAKEPELRDVHKIGHKFTPETLAKLKIGGDDFLTDCEKKEFEGMIRRYEKAFSFC</sequence>
<reference evidence="1 2" key="1">
    <citation type="submission" date="2024-09" db="EMBL/GenBank/DDBJ databases">
        <title>Chromosome-scale assembly of Riccia sorocarpa.</title>
        <authorList>
            <person name="Paukszto L."/>
        </authorList>
    </citation>
    <scope>NUCLEOTIDE SEQUENCE [LARGE SCALE GENOMIC DNA]</scope>
    <source>
        <strain evidence="1">LP-2024</strain>
        <tissue evidence="1">Aerial parts of the thallus</tissue>
    </source>
</reference>
<organism evidence="1 2">
    <name type="scientific">Riccia sorocarpa</name>
    <dbReference type="NCBI Taxonomy" id="122646"/>
    <lineage>
        <taxon>Eukaryota</taxon>
        <taxon>Viridiplantae</taxon>
        <taxon>Streptophyta</taxon>
        <taxon>Embryophyta</taxon>
        <taxon>Marchantiophyta</taxon>
        <taxon>Marchantiopsida</taxon>
        <taxon>Marchantiidae</taxon>
        <taxon>Marchantiales</taxon>
        <taxon>Ricciaceae</taxon>
        <taxon>Riccia</taxon>
    </lineage>
</organism>
<dbReference type="Proteomes" id="UP001633002">
    <property type="component" value="Unassembled WGS sequence"/>
</dbReference>
<evidence type="ECO:0000313" key="1">
    <source>
        <dbReference type="EMBL" id="KAL3687376.1"/>
    </source>
</evidence>
<comment type="caution">
    <text evidence="1">The sequence shown here is derived from an EMBL/GenBank/DDBJ whole genome shotgun (WGS) entry which is preliminary data.</text>
</comment>